<comment type="caution">
    <text evidence="1">The sequence shown here is derived from an EMBL/GenBank/DDBJ whole genome shotgun (WGS) entry which is preliminary data.</text>
</comment>
<evidence type="ECO:0000313" key="1">
    <source>
        <dbReference type="EMBL" id="KAF3508888.1"/>
    </source>
</evidence>
<dbReference type="EMBL" id="QGKX02001521">
    <property type="protein sequence ID" value="KAF3508888.1"/>
    <property type="molecule type" value="Genomic_DNA"/>
</dbReference>
<name>A0A8S9NV82_BRACR</name>
<gene>
    <name evidence="1" type="ORF">F2Q69_00004572</name>
</gene>
<sequence length="473" mass="54429">MELAPIDLTKKKKKTFVVQDAIEDSAESHGRHTIRCLIFIYGSQEVKEEEEAKHPNDEEEVEGIDLHQQRYPWEGSDMDYLYDELAPFDLTKKKKKTFVVQDAIEDSAESHMRHTIRCMIFIYGSQEVKEEEAKHPNDEEEVEGIDLHQQRYPWEGSDMDYLYDELAPFDLTKKKKKTFVVQDAIEDSAESHGRNTICCLIVQEEFIGYIAEHPNDKEEVEGIDLHQQRYPWEGSDMDYLYDEAQAGNICVAAFDSTCSGICRSADPIVEFIHGSQEVKEEEAKHPNDEEEVEGIDLHQQRYPWEGSDMNYLYDEVSISLDGLRSIFESRRFEITKLAMCQDSKSISADGKWGCYVGCLVYWAWLYKAQAGNICVAAFDSTCSGICRSADPIVERHKFEPYRGYIAEHPNDEEEVEGIDLHQQRYPWEGSDMDYLYDESSFAQLLSMELTLEIDGAIFHVPNANASSNVDSQL</sequence>
<accession>A0A8S9NV82</accession>
<organism evidence="1 2">
    <name type="scientific">Brassica cretica</name>
    <name type="common">Mustard</name>
    <dbReference type="NCBI Taxonomy" id="69181"/>
    <lineage>
        <taxon>Eukaryota</taxon>
        <taxon>Viridiplantae</taxon>
        <taxon>Streptophyta</taxon>
        <taxon>Embryophyta</taxon>
        <taxon>Tracheophyta</taxon>
        <taxon>Spermatophyta</taxon>
        <taxon>Magnoliopsida</taxon>
        <taxon>eudicotyledons</taxon>
        <taxon>Gunneridae</taxon>
        <taxon>Pentapetalae</taxon>
        <taxon>rosids</taxon>
        <taxon>malvids</taxon>
        <taxon>Brassicales</taxon>
        <taxon>Brassicaceae</taxon>
        <taxon>Brassiceae</taxon>
        <taxon>Brassica</taxon>
    </lineage>
</organism>
<proteinExistence type="predicted"/>
<dbReference type="AlphaFoldDB" id="A0A8S9NV82"/>
<dbReference type="Proteomes" id="UP000712600">
    <property type="component" value="Unassembled WGS sequence"/>
</dbReference>
<evidence type="ECO:0000313" key="2">
    <source>
        <dbReference type="Proteomes" id="UP000712600"/>
    </source>
</evidence>
<reference evidence="1" key="1">
    <citation type="submission" date="2019-12" db="EMBL/GenBank/DDBJ databases">
        <title>Genome sequencing and annotation of Brassica cretica.</title>
        <authorList>
            <person name="Studholme D.J."/>
            <person name="Sarris P."/>
        </authorList>
    </citation>
    <scope>NUCLEOTIDE SEQUENCE</scope>
    <source>
        <strain evidence="1">PFS-109/04</strain>
        <tissue evidence="1">Leaf</tissue>
    </source>
</reference>
<protein>
    <submittedName>
        <fullName evidence="1">Uncharacterized protein</fullName>
    </submittedName>
</protein>